<dbReference type="InterPro" id="IPR029016">
    <property type="entry name" value="GAF-like_dom_sf"/>
</dbReference>
<name>A0A4Q5N2C6_9MICO</name>
<evidence type="ECO:0000313" key="5">
    <source>
        <dbReference type="Proteomes" id="UP000293764"/>
    </source>
</evidence>
<dbReference type="InterPro" id="IPR011006">
    <property type="entry name" value="CheY-like_superfamily"/>
</dbReference>
<dbReference type="Proteomes" id="UP000293764">
    <property type="component" value="Unassembled WGS sequence"/>
</dbReference>
<dbReference type="GO" id="GO:0003723">
    <property type="term" value="F:RNA binding"/>
    <property type="evidence" value="ECO:0007669"/>
    <property type="project" value="InterPro"/>
</dbReference>
<evidence type="ECO:0000313" key="4">
    <source>
        <dbReference type="EMBL" id="RYV52332.1"/>
    </source>
</evidence>
<dbReference type="InterPro" id="IPR036388">
    <property type="entry name" value="WH-like_DNA-bd_sf"/>
</dbReference>
<gene>
    <name evidence="4" type="ORF">EUA98_03750</name>
</gene>
<dbReference type="OrthoDB" id="3688893at2"/>
<sequence length="251" mass="27142">MTDEFEPDAVTTSQARAELGSILLETASIEDYLEEFAQHAPEHIGAGTHCGITLRHRGHDRRAASSDARTARCDDVEVAAGSGPCITSLDEQRTVMGDEIWHDERWVEWREAAVRAGFRSAAALSATAGPGAAIALNLYSEDEEPWEQERLVRAAVFAQQVARVMALCIRISEQTVINGDLSAAMASRAIIDQAIGVIMAQNRCTSEEAFEILRSASSHRNIKLRDVAAAVVQGIAGSVPTTGQFRPRAES</sequence>
<protein>
    <submittedName>
        <fullName evidence="4">ANTAR domain-containing protein</fullName>
    </submittedName>
</protein>
<evidence type="ECO:0000256" key="2">
    <source>
        <dbReference type="ARBA" id="ARBA00023163"/>
    </source>
</evidence>
<dbReference type="Gene3D" id="1.10.10.10">
    <property type="entry name" value="Winged helix-like DNA-binding domain superfamily/Winged helix DNA-binding domain"/>
    <property type="match status" value="1"/>
</dbReference>
<dbReference type="Gene3D" id="3.30.450.40">
    <property type="match status" value="1"/>
</dbReference>
<keyword evidence="2" id="KW-0804">Transcription</keyword>
<accession>A0A4Q5N2C6</accession>
<reference evidence="4 5" key="1">
    <citation type="submission" date="2019-01" db="EMBL/GenBank/DDBJ databases">
        <title>Novel species of Cellulomonas.</title>
        <authorList>
            <person name="Liu Q."/>
            <person name="Xin Y.-H."/>
        </authorList>
    </citation>
    <scope>NUCLEOTIDE SEQUENCE [LARGE SCALE GENOMIC DNA]</scope>
    <source>
        <strain evidence="4 5">HLT2-17</strain>
    </source>
</reference>
<dbReference type="EMBL" id="SDWW01000006">
    <property type="protein sequence ID" value="RYV52332.1"/>
    <property type="molecule type" value="Genomic_DNA"/>
</dbReference>
<dbReference type="SUPFAM" id="SSF52172">
    <property type="entry name" value="CheY-like"/>
    <property type="match status" value="1"/>
</dbReference>
<dbReference type="InterPro" id="IPR005561">
    <property type="entry name" value="ANTAR"/>
</dbReference>
<dbReference type="SUPFAM" id="SSF55781">
    <property type="entry name" value="GAF domain-like"/>
    <property type="match status" value="1"/>
</dbReference>
<dbReference type="Pfam" id="PF03861">
    <property type="entry name" value="ANTAR"/>
    <property type="match status" value="1"/>
</dbReference>
<dbReference type="PIRSF" id="PIRSF036625">
    <property type="entry name" value="GAF_ANTAR"/>
    <property type="match status" value="1"/>
</dbReference>
<dbReference type="SMART" id="SM01012">
    <property type="entry name" value="ANTAR"/>
    <property type="match status" value="1"/>
</dbReference>
<evidence type="ECO:0000259" key="3">
    <source>
        <dbReference type="PROSITE" id="PS50921"/>
    </source>
</evidence>
<dbReference type="PROSITE" id="PS50921">
    <property type="entry name" value="ANTAR"/>
    <property type="match status" value="1"/>
</dbReference>
<keyword evidence="1" id="KW-0805">Transcription regulation</keyword>
<dbReference type="AlphaFoldDB" id="A0A4Q5N2C6"/>
<organism evidence="4 5">
    <name type="scientific">Pengzhenrongella frigida</name>
    <dbReference type="NCBI Taxonomy" id="1259133"/>
    <lineage>
        <taxon>Bacteria</taxon>
        <taxon>Bacillati</taxon>
        <taxon>Actinomycetota</taxon>
        <taxon>Actinomycetes</taxon>
        <taxon>Micrococcales</taxon>
        <taxon>Pengzhenrongella</taxon>
    </lineage>
</organism>
<comment type="caution">
    <text evidence="4">The sequence shown here is derived from an EMBL/GenBank/DDBJ whole genome shotgun (WGS) entry which is preliminary data.</text>
</comment>
<keyword evidence="5" id="KW-1185">Reference proteome</keyword>
<feature type="domain" description="ANTAR" evidence="3">
    <location>
        <begin position="171"/>
        <end position="232"/>
    </location>
</feature>
<dbReference type="RefSeq" id="WP_130101330.1">
    <property type="nucleotide sequence ID" value="NZ_SDWW01000006.1"/>
</dbReference>
<evidence type="ECO:0000256" key="1">
    <source>
        <dbReference type="ARBA" id="ARBA00023015"/>
    </source>
</evidence>
<dbReference type="InterPro" id="IPR012074">
    <property type="entry name" value="GAF_ANTAR"/>
</dbReference>
<proteinExistence type="predicted"/>